<feature type="domain" description="SbsC C-terminal" evidence="1">
    <location>
        <begin position="47"/>
        <end position="183"/>
    </location>
</feature>
<dbReference type="EMBL" id="FOXU01000001">
    <property type="protein sequence ID" value="SFQ10794.1"/>
    <property type="molecule type" value="Genomic_DNA"/>
</dbReference>
<dbReference type="RefSeq" id="WP_093534685.1">
    <property type="nucleotide sequence ID" value="NZ_FOXU01000001.1"/>
</dbReference>
<protein>
    <recommendedName>
        <fullName evidence="1">SbsC C-terminal domain-containing protein</fullName>
    </recommendedName>
</protein>
<dbReference type="InterPro" id="IPR041378">
    <property type="entry name" value="S-layer_SbsC_C"/>
</dbReference>
<gene>
    <name evidence="2" type="ORF">SAMN05421670_0961</name>
</gene>
<evidence type="ECO:0000259" key="1">
    <source>
        <dbReference type="Pfam" id="PF18058"/>
    </source>
</evidence>
<dbReference type="OrthoDB" id="185675at2"/>
<sequence>MKKWKFLSIVIILAVFMMILPSNNSASSLSEAEKLVQKAENAATALKWEISLEHRKTIYSDPVSLPNMNLYNTTKNASQLAYQVLKTLPAQEKAKLTKRMESNVDIHLNRSMAYIDAITSGKKITVKTDNLYEAYRLNPLSDQTEKAYHDLSSEIRKQAILLYRVYGKSTRNAILDKYKSPGEKVKESTKSVISVKMTIDQLQQSIAKNKNTEELLSSVKQIETTVNTIQDENARQLLHIKLDKTKKAIEGDGTFDQSFFYLSELTRKAVIHPSQPIIYALNENKDVLEINYETRKVRRLTMNLVPETIYFQNNELYVALLKSTRSSYLWEEYQKGAIAIINATSFKLVEQFNINIDPFDIVADDKSIYVSSGSGQWGNILGYSRETLLETSKSESVYDQSFLEMHPNLDRLYSIDTTISPRDVDTHLIDDGKIITGYDSPYHGKYELDTNMAISPDGKYIFNGSGVVMIATEAEATDMRYLMELYTPFEQITFNLKDGFFYTSDGKGIDVYNYNTMEREKHYEMSGKIQNLFYQNGKLVVVSVEELYSSKLPTYAIKTYNVVGNKVIQY</sequence>
<dbReference type="SUPFAM" id="SSF50969">
    <property type="entry name" value="YVTN repeat-like/Quinoprotein amine dehydrogenase"/>
    <property type="match status" value="1"/>
</dbReference>
<evidence type="ECO:0000313" key="3">
    <source>
        <dbReference type="Proteomes" id="UP000198734"/>
    </source>
</evidence>
<evidence type="ECO:0000313" key="2">
    <source>
        <dbReference type="EMBL" id="SFQ10794.1"/>
    </source>
</evidence>
<reference evidence="3" key="1">
    <citation type="submission" date="2016-10" db="EMBL/GenBank/DDBJ databases">
        <authorList>
            <person name="Varghese N."/>
            <person name="Submissions S."/>
        </authorList>
    </citation>
    <scope>NUCLEOTIDE SEQUENCE [LARGE SCALE GENOMIC DNA]</scope>
    <source>
        <strain evidence="3">DSM 11706</strain>
    </source>
</reference>
<keyword evidence="3" id="KW-1185">Reference proteome</keyword>
<dbReference type="AlphaFoldDB" id="A0A1I5VT69"/>
<dbReference type="Gene3D" id="2.130.10.10">
    <property type="entry name" value="YVTN repeat-like/Quinoprotein amine dehydrogenase"/>
    <property type="match status" value="1"/>
</dbReference>
<dbReference type="InterPro" id="IPR011044">
    <property type="entry name" value="Quino_amine_DH_bsu"/>
</dbReference>
<dbReference type="Pfam" id="PF18058">
    <property type="entry name" value="SbsC_C"/>
    <property type="match status" value="1"/>
</dbReference>
<dbReference type="InterPro" id="IPR015943">
    <property type="entry name" value="WD40/YVTN_repeat-like_dom_sf"/>
</dbReference>
<accession>A0A1I5VT69</accession>
<proteinExistence type="predicted"/>
<name>A0A1I5VT69_9BACI</name>
<organism evidence="2 3">
    <name type="scientific">Psychrobacillus psychrotolerans</name>
    <dbReference type="NCBI Taxonomy" id="126156"/>
    <lineage>
        <taxon>Bacteria</taxon>
        <taxon>Bacillati</taxon>
        <taxon>Bacillota</taxon>
        <taxon>Bacilli</taxon>
        <taxon>Bacillales</taxon>
        <taxon>Bacillaceae</taxon>
        <taxon>Psychrobacillus</taxon>
    </lineage>
</organism>
<dbReference type="Gene3D" id="1.20.58.780">
    <property type="match status" value="1"/>
</dbReference>
<dbReference type="Proteomes" id="UP000198734">
    <property type="component" value="Unassembled WGS sequence"/>
</dbReference>